<dbReference type="EMBL" id="JAQQXS010000001">
    <property type="protein sequence ID" value="MDC8783891.1"/>
    <property type="molecule type" value="Genomic_DNA"/>
</dbReference>
<keyword evidence="2" id="KW-0472">Membrane</keyword>
<reference evidence="3 4" key="1">
    <citation type="submission" date="2022-10" db="EMBL/GenBank/DDBJ databases">
        <title>paucibacter sp. hw8 Genome sequencing.</title>
        <authorList>
            <person name="Park S."/>
        </authorList>
    </citation>
    <scope>NUCLEOTIDE SEQUENCE [LARGE SCALE GENOMIC DNA]</scope>
    <source>
        <strain evidence="4">hw8</strain>
    </source>
</reference>
<evidence type="ECO:0000313" key="3">
    <source>
        <dbReference type="EMBL" id="MDC8783891.1"/>
    </source>
</evidence>
<protein>
    <submittedName>
        <fullName evidence="3">Nitrogen fixation protein FixH</fullName>
    </submittedName>
</protein>
<keyword evidence="2" id="KW-1133">Transmembrane helix</keyword>
<keyword evidence="2" id="KW-0812">Transmembrane</keyword>
<keyword evidence="4" id="KW-1185">Reference proteome</keyword>
<sequence>MKQGDTNKSSGPWWREGFMWLVVGGPSVVVVASFVTLFLALHFPEQVLEEKTPAQEREASEQAANKAASMAPALKARNHAATGGN</sequence>
<comment type="caution">
    <text evidence="3">The sequence shown here is derived from an EMBL/GenBank/DDBJ whole genome shotgun (WGS) entry which is preliminary data.</text>
</comment>
<feature type="region of interest" description="Disordered" evidence="1">
    <location>
        <begin position="52"/>
        <end position="85"/>
    </location>
</feature>
<name>A0ABT5KPW5_9BURK</name>
<evidence type="ECO:0000256" key="2">
    <source>
        <dbReference type="SAM" id="Phobius"/>
    </source>
</evidence>
<evidence type="ECO:0000256" key="1">
    <source>
        <dbReference type="SAM" id="MobiDB-lite"/>
    </source>
</evidence>
<dbReference type="Proteomes" id="UP001219862">
    <property type="component" value="Unassembled WGS sequence"/>
</dbReference>
<gene>
    <name evidence="3" type="ORF">PRZ01_01640</name>
</gene>
<proteinExistence type="predicted"/>
<feature type="transmembrane region" description="Helical" evidence="2">
    <location>
        <begin position="18"/>
        <end position="41"/>
    </location>
</feature>
<evidence type="ECO:0000313" key="4">
    <source>
        <dbReference type="Proteomes" id="UP001219862"/>
    </source>
</evidence>
<organism evidence="3 4">
    <name type="scientific">Roseateles koreensis</name>
    <dbReference type="NCBI Taxonomy" id="2987526"/>
    <lineage>
        <taxon>Bacteria</taxon>
        <taxon>Pseudomonadati</taxon>
        <taxon>Pseudomonadota</taxon>
        <taxon>Betaproteobacteria</taxon>
        <taxon>Burkholderiales</taxon>
        <taxon>Sphaerotilaceae</taxon>
        <taxon>Roseateles</taxon>
    </lineage>
</organism>
<dbReference type="RefSeq" id="WP_273594998.1">
    <property type="nucleotide sequence ID" value="NZ_JAQQXS010000001.1"/>
</dbReference>
<accession>A0ABT5KPW5</accession>